<dbReference type="EC" id="1.5.1.3" evidence="2"/>
<evidence type="ECO:0000256" key="3">
    <source>
        <dbReference type="ARBA" id="ARBA00022563"/>
    </source>
</evidence>
<evidence type="ECO:0000256" key="6">
    <source>
        <dbReference type="ARBA" id="ARBA00048873"/>
    </source>
</evidence>
<dbReference type="GO" id="GO:0006730">
    <property type="term" value="P:one-carbon metabolic process"/>
    <property type="evidence" value="ECO:0007669"/>
    <property type="project" value="UniProtKB-KW"/>
</dbReference>
<dbReference type="InterPro" id="IPR024072">
    <property type="entry name" value="DHFR-like_dom_sf"/>
</dbReference>
<dbReference type="InterPro" id="IPR001796">
    <property type="entry name" value="DHFR_dom"/>
</dbReference>
<protein>
    <recommendedName>
        <fullName evidence="2">dihydrofolate reductase</fullName>
        <ecNumber evidence="2">1.5.1.3</ecNumber>
    </recommendedName>
</protein>
<comment type="similarity">
    <text evidence="7">Belongs to the dihydrofolate reductase family.</text>
</comment>
<keyword evidence="3" id="KW-0554">One-carbon metabolism</keyword>
<accession>A0ABD2HMS9</accession>
<comment type="pathway">
    <text evidence="1">Cofactor biosynthesis; tetrahydrofolate biosynthesis; 5,6,7,8-tetrahydrofolate from 7,8-dihydrofolate: step 1/1.</text>
</comment>
<dbReference type="SUPFAM" id="SSF53597">
    <property type="entry name" value="Dihydrofolate reductase-like"/>
    <property type="match status" value="1"/>
</dbReference>
<dbReference type="InterPro" id="IPR017925">
    <property type="entry name" value="DHFR_CS"/>
</dbReference>
<reference evidence="9 10" key="1">
    <citation type="submission" date="2024-10" db="EMBL/GenBank/DDBJ databases">
        <authorList>
            <person name="Kim D."/>
        </authorList>
    </citation>
    <scope>NUCLEOTIDE SEQUENCE [LARGE SCALE GENOMIC DNA]</scope>
    <source>
        <strain evidence="9">BH-2024</strain>
    </source>
</reference>
<feature type="domain" description="DHFR" evidence="8">
    <location>
        <begin position="112"/>
        <end position="291"/>
    </location>
</feature>
<dbReference type="InterPro" id="IPR012259">
    <property type="entry name" value="DHFR"/>
</dbReference>
<proteinExistence type="inferred from homology"/>
<evidence type="ECO:0000313" key="10">
    <source>
        <dbReference type="Proteomes" id="UP001620626"/>
    </source>
</evidence>
<evidence type="ECO:0000256" key="7">
    <source>
        <dbReference type="RuleBase" id="RU004474"/>
    </source>
</evidence>
<dbReference type="CDD" id="cd00209">
    <property type="entry name" value="DHFR"/>
    <property type="match status" value="1"/>
</dbReference>
<dbReference type="PRINTS" id="PR00070">
    <property type="entry name" value="DHFR"/>
</dbReference>
<keyword evidence="10" id="KW-1185">Reference proteome</keyword>
<dbReference type="PROSITE" id="PS51330">
    <property type="entry name" value="DHFR_2"/>
    <property type="match status" value="1"/>
</dbReference>
<gene>
    <name evidence="9" type="ORF">niasHT_037954</name>
</gene>
<dbReference type="Gene3D" id="3.40.430.10">
    <property type="entry name" value="Dihydrofolate Reductase, subunit A"/>
    <property type="match status" value="1"/>
</dbReference>
<evidence type="ECO:0000256" key="2">
    <source>
        <dbReference type="ARBA" id="ARBA00012856"/>
    </source>
</evidence>
<comment type="caution">
    <text evidence="9">The sequence shown here is derived from an EMBL/GenBank/DDBJ whole genome shotgun (WGS) entry which is preliminary data.</text>
</comment>
<dbReference type="EMBL" id="JBICBT010001409">
    <property type="protein sequence ID" value="KAL3067964.1"/>
    <property type="molecule type" value="Genomic_DNA"/>
</dbReference>
<evidence type="ECO:0000256" key="5">
    <source>
        <dbReference type="ARBA" id="ARBA00023002"/>
    </source>
</evidence>
<organism evidence="9 10">
    <name type="scientific">Heterodera trifolii</name>
    <dbReference type="NCBI Taxonomy" id="157864"/>
    <lineage>
        <taxon>Eukaryota</taxon>
        <taxon>Metazoa</taxon>
        <taxon>Ecdysozoa</taxon>
        <taxon>Nematoda</taxon>
        <taxon>Chromadorea</taxon>
        <taxon>Rhabditida</taxon>
        <taxon>Tylenchina</taxon>
        <taxon>Tylenchomorpha</taxon>
        <taxon>Tylenchoidea</taxon>
        <taxon>Heteroderidae</taxon>
        <taxon>Heteroderinae</taxon>
        <taxon>Heterodera</taxon>
    </lineage>
</organism>
<name>A0ABD2HMS9_9BILA</name>
<evidence type="ECO:0000256" key="1">
    <source>
        <dbReference type="ARBA" id="ARBA00004903"/>
    </source>
</evidence>
<dbReference type="Pfam" id="PF00186">
    <property type="entry name" value="DHFR_1"/>
    <property type="match status" value="1"/>
</dbReference>
<dbReference type="AlphaFoldDB" id="A0ABD2HMS9"/>
<dbReference type="PANTHER" id="PTHR48069">
    <property type="entry name" value="DIHYDROFOLATE REDUCTASE"/>
    <property type="match status" value="1"/>
</dbReference>
<evidence type="ECO:0000313" key="9">
    <source>
        <dbReference type="EMBL" id="KAL3067964.1"/>
    </source>
</evidence>
<sequence length="303" mass="34821">MNYVMKPNLLIPDEDIKLSQTRLFQMNYLIINQARLFPTKIVVNTNIMVADRSDLQVVNETILPGCKVSEGRVRQDRHGGHRSKPNRGVCRRTHPAQHLNEMSNIMPKWHIGMNIIAALDTNCGIGRSNALPWHLPEEYAHFVRVTTHTTDPRKRNAVLMGRKCWESIPIKFKPLKGRLNIVLSQTMASQISDQLIVTKHLDEVFAILNDEPFKDTVETIWNVGGHDIYALGLQHPSLHKVVLTRLDKAFDCDVHFPTVDWAQFERNDDFNGPEEVHEERGVTWHVTSYTRKKGETKQAEEKP</sequence>
<dbReference type="Proteomes" id="UP001620626">
    <property type="component" value="Unassembled WGS sequence"/>
</dbReference>
<evidence type="ECO:0000259" key="8">
    <source>
        <dbReference type="PROSITE" id="PS51330"/>
    </source>
</evidence>
<comment type="catalytic activity">
    <reaction evidence="6">
        <text>(6S)-5,6,7,8-tetrahydrofolate + NADP(+) = 7,8-dihydrofolate + NADPH + H(+)</text>
        <dbReference type="Rhea" id="RHEA:15009"/>
        <dbReference type="ChEBI" id="CHEBI:15378"/>
        <dbReference type="ChEBI" id="CHEBI:57451"/>
        <dbReference type="ChEBI" id="CHEBI:57453"/>
        <dbReference type="ChEBI" id="CHEBI:57783"/>
        <dbReference type="ChEBI" id="CHEBI:58349"/>
        <dbReference type="EC" id="1.5.1.3"/>
    </reaction>
</comment>
<evidence type="ECO:0000256" key="4">
    <source>
        <dbReference type="ARBA" id="ARBA00022857"/>
    </source>
</evidence>
<dbReference type="PANTHER" id="PTHR48069:SF3">
    <property type="entry name" value="DIHYDROFOLATE REDUCTASE"/>
    <property type="match status" value="1"/>
</dbReference>
<dbReference type="GO" id="GO:0004146">
    <property type="term" value="F:dihydrofolate reductase activity"/>
    <property type="evidence" value="ECO:0007669"/>
    <property type="project" value="UniProtKB-EC"/>
</dbReference>
<keyword evidence="5" id="KW-0560">Oxidoreductase</keyword>
<dbReference type="PROSITE" id="PS00075">
    <property type="entry name" value="DHFR_1"/>
    <property type="match status" value="1"/>
</dbReference>
<keyword evidence="4" id="KW-0521">NADP</keyword>